<dbReference type="InterPro" id="IPR017310">
    <property type="entry name" value="Pept_S8A_subtilisin_clostridia"/>
</dbReference>
<dbReference type="InterPro" id="IPR000209">
    <property type="entry name" value="Peptidase_S8/S53_dom"/>
</dbReference>
<evidence type="ECO:0000256" key="3">
    <source>
        <dbReference type="ARBA" id="ARBA00022801"/>
    </source>
</evidence>
<dbReference type="PROSITE" id="PS51892">
    <property type="entry name" value="SUBTILASE"/>
    <property type="match status" value="1"/>
</dbReference>
<evidence type="ECO:0000256" key="1">
    <source>
        <dbReference type="ARBA" id="ARBA00011073"/>
    </source>
</evidence>
<keyword evidence="4 5" id="KW-0720">Serine protease</keyword>
<keyword evidence="2 5" id="KW-0645">Protease</keyword>
<dbReference type="PRINTS" id="PR00723">
    <property type="entry name" value="SUBTILISIN"/>
</dbReference>
<dbReference type="Pfam" id="PF00082">
    <property type="entry name" value="Peptidase_S8"/>
    <property type="match status" value="2"/>
</dbReference>
<evidence type="ECO:0000256" key="5">
    <source>
        <dbReference type="PROSITE-ProRule" id="PRU01240"/>
    </source>
</evidence>
<dbReference type="EMBL" id="AP024849">
    <property type="protein sequence ID" value="BCZ46102.1"/>
    <property type="molecule type" value="Genomic_DNA"/>
</dbReference>
<feature type="active site" description="Charge relay system" evidence="5">
    <location>
        <position position="112"/>
    </location>
</feature>
<keyword evidence="3 5" id="KW-0378">Hydrolase</keyword>
<dbReference type="InterPro" id="IPR015500">
    <property type="entry name" value="Peptidase_S8_subtilisin-rel"/>
</dbReference>
<dbReference type="PANTHER" id="PTHR43806:SF11">
    <property type="entry name" value="CEREVISIN-RELATED"/>
    <property type="match status" value="1"/>
</dbReference>
<feature type="domain" description="Peptidase S8/S53" evidence="6">
    <location>
        <begin position="443"/>
        <end position="559"/>
    </location>
</feature>
<reference evidence="8" key="1">
    <citation type="submission" date="2021-07" db="EMBL/GenBank/DDBJ databases">
        <title>Complete genome sequencing of a Clostridium isolate.</title>
        <authorList>
            <person name="Ueki A."/>
            <person name="Tonouchi A."/>
        </authorList>
    </citation>
    <scope>NUCLEOTIDE SEQUENCE [LARGE SCALE GENOMIC DNA]</scope>
    <source>
        <strain evidence="8">C5S11</strain>
    </source>
</reference>
<dbReference type="InterPro" id="IPR034045">
    <property type="entry name" value="Pep_S8_CspA-like"/>
</dbReference>
<evidence type="ECO:0000313" key="8">
    <source>
        <dbReference type="Proteomes" id="UP000824633"/>
    </source>
</evidence>
<sequence>MIRDVKAPDDLFTNKNYYHHVVEYQGNIQEELSKQPGYYVTIINYKYAIVSTMGETALNAKEPYFSSIVYVNPQQPFTLQQISPIDASGAEFLQLDLPLHLTGIGVNVGIIDTGIDYLSEEFMKPNGETRIKAIWDQTIQSVLKTGNDIVPYGTIYMQDEINNAIKAKKSGKSPYEIVASKDEIGHGTSMAGIIGATGKNPDLVGVCPECDFVVVKLAEDITYRNLYNSKVPIFNIAILFTAVQFLYEYYLTNNEPMVIYYPLGTNMGNHKGIGSGKEYVEEISSNSGLVMVTGTGNQGASGTHASGLVSQVGETSDIELYISPEQKNIFAEIWIGAPNIMSLEVISPSGENSGIINALLNVGSGYTYLFEKTSMTITYSLPEERSGDELISIRFSDLQQGIWKFRLTGELILDGNFNMWIPQEGITVGDTRFVLSDPYGTFMDPSDSEYLISVAAYNQNNNNIVAYSGRSFLSNTTIIDVAAGGVNALAVAPDNKTTVANGTSVAAAIVAGACVMLLQWGIVEGNDPNIYSETVRTYLQRGTVRRSGDNYPNAEWGYGMLNILLMFQNII</sequence>
<feature type="active site" description="Charge relay system" evidence="5">
    <location>
        <position position="186"/>
    </location>
</feature>
<dbReference type="Gene3D" id="3.40.50.200">
    <property type="entry name" value="Peptidase S8/S53 domain"/>
    <property type="match status" value="1"/>
</dbReference>
<gene>
    <name evidence="7" type="ORF">psyc5s11_21690</name>
</gene>
<name>A0ABM7T488_9CLOT</name>
<evidence type="ECO:0000259" key="6">
    <source>
        <dbReference type="Pfam" id="PF00082"/>
    </source>
</evidence>
<protein>
    <recommendedName>
        <fullName evidence="6">Peptidase S8/S53 domain-containing protein</fullName>
    </recommendedName>
</protein>
<dbReference type="InterPro" id="IPR036852">
    <property type="entry name" value="Peptidase_S8/S53_dom_sf"/>
</dbReference>
<evidence type="ECO:0000256" key="4">
    <source>
        <dbReference type="ARBA" id="ARBA00022825"/>
    </source>
</evidence>
<keyword evidence="8" id="KW-1185">Reference proteome</keyword>
<dbReference type="RefSeq" id="WP_224037625.1">
    <property type="nucleotide sequence ID" value="NZ_AP024849.1"/>
</dbReference>
<dbReference type="SUPFAM" id="SSF52743">
    <property type="entry name" value="Subtilisin-like"/>
    <property type="match status" value="1"/>
</dbReference>
<proteinExistence type="inferred from homology"/>
<feature type="domain" description="Peptidase S8/S53" evidence="6">
    <location>
        <begin position="103"/>
        <end position="301"/>
    </location>
</feature>
<evidence type="ECO:0000313" key="7">
    <source>
        <dbReference type="EMBL" id="BCZ46102.1"/>
    </source>
</evidence>
<comment type="similarity">
    <text evidence="1 5">Belongs to the peptidase S8 family.</text>
</comment>
<dbReference type="PANTHER" id="PTHR43806">
    <property type="entry name" value="PEPTIDASE S8"/>
    <property type="match status" value="1"/>
</dbReference>
<dbReference type="Gene3D" id="2.60.120.1290">
    <property type="match status" value="1"/>
</dbReference>
<accession>A0ABM7T488</accession>
<dbReference type="InterPro" id="IPR050131">
    <property type="entry name" value="Peptidase_S8_subtilisin-like"/>
</dbReference>
<organism evidence="7 8">
    <name type="scientific">Clostridium gelidum</name>
    <dbReference type="NCBI Taxonomy" id="704125"/>
    <lineage>
        <taxon>Bacteria</taxon>
        <taxon>Bacillati</taxon>
        <taxon>Bacillota</taxon>
        <taxon>Clostridia</taxon>
        <taxon>Eubacteriales</taxon>
        <taxon>Clostridiaceae</taxon>
        <taxon>Clostridium</taxon>
    </lineage>
</organism>
<feature type="active site" description="Charge relay system" evidence="5">
    <location>
        <position position="504"/>
    </location>
</feature>
<evidence type="ECO:0000256" key="2">
    <source>
        <dbReference type="ARBA" id="ARBA00022670"/>
    </source>
</evidence>
<dbReference type="PIRSF" id="PIRSF037894">
    <property type="entry name" value="Subtilisin_rel_CspABC"/>
    <property type="match status" value="1"/>
</dbReference>
<dbReference type="CDD" id="cd07478">
    <property type="entry name" value="Peptidases_S8_CspA-like"/>
    <property type="match status" value="1"/>
</dbReference>
<dbReference type="Proteomes" id="UP000824633">
    <property type="component" value="Chromosome"/>
</dbReference>